<reference evidence="1" key="1">
    <citation type="submission" date="2020-04" db="EMBL/GenBank/DDBJ databases">
        <title>Draft genome resource of the tomato pathogen Pseudocercospora fuligena.</title>
        <authorList>
            <person name="Zaccaron A."/>
        </authorList>
    </citation>
    <scope>NUCLEOTIDE SEQUENCE</scope>
    <source>
        <strain evidence="1">PF001</strain>
    </source>
</reference>
<protein>
    <submittedName>
        <fullName evidence="1">Isocyanide synthase xanB</fullName>
    </submittedName>
</protein>
<organism evidence="1 2">
    <name type="scientific">Pseudocercospora fuligena</name>
    <dbReference type="NCBI Taxonomy" id="685502"/>
    <lineage>
        <taxon>Eukaryota</taxon>
        <taxon>Fungi</taxon>
        <taxon>Dikarya</taxon>
        <taxon>Ascomycota</taxon>
        <taxon>Pezizomycotina</taxon>
        <taxon>Dothideomycetes</taxon>
        <taxon>Dothideomycetidae</taxon>
        <taxon>Mycosphaerellales</taxon>
        <taxon>Mycosphaerellaceae</taxon>
        <taxon>Pseudocercospora</taxon>
    </lineage>
</organism>
<sequence length="398" mass="44315">MATAGISILSSDEFDPASSISRLDKGVHTVVITEIVDESHSDSEETPSSHLISSPKQLGDFSVEAENFRLSFEVLNVLEKYGTHVGMLDTTTPPGPIPWSGKLRFLPHVYHHISRSTPVQLTMPAFPCKSLNRENKVLGHLPDLGEELALRRLNAMAENVKEAYEFGAVVNIASDGVLFNDVLGISDQDCWDYGVELEAIIKREKLENVRFRPCMSVLGFICDDGLTEKVFLDTAQMCREQLETRFAPTEQHLTQLIKSDEDTMLTYCGMVKFLQSEMETSPTLIGLGSSAKIRLYKKTAKAMMRRSEAFTGAIRTLFPHHVRLSMHPSSGASKLSIALIPAADGGFQKSPWHSCVALGLNGQPACVHSEDVRDTHDLVLRNGRPYFFQERFREPFSE</sequence>
<dbReference type="PANTHER" id="PTHR37285:SF5">
    <property type="entry name" value="SPORE WALL MATURATION PROTEIN DIT1"/>
    <property type="match status" value="1"/>
</dbReference>
<comment type="caution">
    <text evidence="1">The sequence shown here is derived from an EMBL/GenBank/DDBJ whole genome shotgun (WGS) entry which is preliminary data.</text>
</comment>
<proteinExistence type="predicted"/>
<dbReference type="InterPro" id="IPR007817">
    <property type="entry name" value="Isocyanide_synthase_DIT1"/>
</dbReference>
<gene>
    <name evidence="1" type="ORF">HII31_08222</name>
</gene>
<dbReference type="EMBL" id="JABCIY010000169">
    <property type="protein sequence ID" value="KAF7190508.1"/>
    <property type="molecule type" value="Genomic_DNA"/>
</dbReference>
<name>A0A8H6RGK0_9PEZI</name>
<dbReference type="OrthoDB" id="429813at2759"/>
<dbReference type="Proteomes" id="UP000660729">
    <property type="component" value="Unassembled WGS sequence"/>
</dbReference>
<accession>A0A8H6RGK0</accession>
<evidence type="ECO:0000313" key="1">
    <source>
        <dbReference type="EMBL" id="KAF7190508.1"/>
    </source>
</evidence>
<evidence type="ECO:0000313" key="2">
    <source>
        <dbReference type="Proteomes" id="UP000660729"/>
    </source>
</evidence>
<dbReference type="PANTHER" id="PTHR37285">
    <property type="entry name" value="SPORE WALL MATURATION PROTEIN DIT1"/>
    <property type="match status" value="1"/>
</dbReference>
<dbReference type="Pfam" id="PF05141">
    <property type="entry name" value="DIT1_PvcA"/>
    <property type="match status" value="1"/>
</dbReference>
<dbReference type="AlphaFoldDB" id="A0A8H6RGK0"/>
<keyword evidence="2" id="KW-1185">Reference proteome</keyword>